<evidence type="ECO:0000313" key="1">
    <source>
        <dbReference type="EMBL" id="PQO42577.1"/>
    </source>
</evidence>
<proteinExistence type="predicted"/>
<sequence length="217" mass="25093">MRFLRYRLLAVTFSLVLTTVLGINARLSAEPRPPTFETLEDLVRQFFARAGDPQKPQLLTQSQVHNLLEELRGMHILIPGRHQIVRTFPHDKEFFSRFVLSELSHEPAEQFPQDPTFLFQRIDAMCTSHDSLRHFMRIAAEGKTFELEWTEKESLFPPLEDLVTEDFLKEYGLVNADEVGPRRRNYTIDHLLELLQTSYNPGRVTANSPSSLDALGR</sequence>
<name>A0A2S8GDN9_9BACT</name>
<dbReference type="Proteomes" id="UP000239388">
    <property type="component" value="Unassembled WGS sequence"/>
</dbReference>
<protein>
    <submittedName>
        <fullName evidence="1">Uncharacterized protein</fullName>
    </submittedName>
</protein>
<gene>
    <name evidence="1" type="ORF">C5Y98_01695</name>
</gene>
<evidence type="ECO:0000313" key="2">
    <source>
        <dbReference type="Proteomes" id="UP000239388"/>
    </source>
</evidence>
<dbReference type="RefSeq" id="WP_105351030.1">
    <property type="nucleotide sequence ID" value="NZ_PUIB01000003.1"/>
</dbReference>
<accession>A0A2S8GDN9</accession>
<reference evidence="1 2" key="1">
    <citation type="submission" date="2018-02" db="EMBL/GenBank/DDBJ databases">
        <title>Comparative genomes isolates from brazilian mangrove.</title>
        <authorList>
            <person name="Araujo J.E."/>
            <person name="Taketani R.G."/>
            <person name="Silva M.C.P."/>
            <person name="Loureco M.V."/>
            <person name="Andreote F.D."/>
        </authorList>
    </citation>
    <scope>NUCLEOTIDE SEQUENCE [LARGE SCALE GENOMIC DNA]</scope>
    <source>
        <strain evidence="1 2">NAP PRIS-MGV</strain>
    </source>
</reference>
<organism evidence="1 2">
    <name type="scientific">Blastopirellula marina</name>
    <dbReference type="NCBI Taxonomy" id="124"/>
    <lineage>
        <taxon>Bacteria</taxon>
        <taxon>Pseudomonadati</taxon>
        <taxon>Planctomycetota</taxon>
        <taxon>Planctomycetia</taxon>
        <taxon>Pirellulales</taxon>
        <taxon>Pirellulaceae</taxon>
        <taxon>Blastopirellula</taxon>
    </lineage>
</organism>
<comment type="caution">
    <text evidence="1">The sequence shown here is derived from an EMBL/GenBank/DDBJ whole genome shotgun (WGS) entry which is preliminary data.</text>
</comment>
<dbReference type="OrthoDB" id="276530at2"/>
<dbReference type="EMBL" id="PUIB01000003">
    <property type="protein sequence ID" value="PQO42577.1"/>
    <property type="molecule type" value="Genomic_DNA"/>
</dbReference>
<dbReference type="AlphaFoldDB" id="A0A2S8GDN9"/>